<gene>
    <name evidence="1" type="ORF">BOO69_05040</name>
</gene>
<evidence type="ECO:0000313" key="2">
    <source>
        <dbReference type="Proteomes" id="UP000181897"/>
    </source>
</evidence>
<sequence>MTDTAGTTTRDHIVRTAEAFFDRPVEDVTAPGGESRSSFRLRIGGRSLIATLRPNFRRTHLEAHVLRELGEHCDDLPVCLGVSGEVMFQSDVGSRRLNTLIAAVDKSRRIDLAAEAVAALFRIHAAARKTKLHEIMPHLGATESWVETFIGGIDQLEELTGGISNDFDRNAACAAVAVTGYQFVKWDCRSGNAALGDDDRLRWFDFEYAGMRHGAEDFAWLIGDEAWPVEPDRMVDMMIDAFDPSCGIPLDEYMHYLAIYMTFHATQRLNLVAREAKKRGWASKQHIRRFDDAGRNPAFAVHIAEVGAYFSDQTTLTAPLTRNFLAARDGFAEILKERLEKRSA</sequence>
<dbReference type="Proteomes" id="UP000181897">
    <property type="component" value="Chromosome"/>
</dbReference>
<protein>
    <recommendedName>
        <fullName evidence="3">Aminoglycoside phosphotransferase domain-containing protein</fullName>
    </recommendedName>
</protein>
<dbReference type="Gene3D" id="3.90.1200.10">
    <property type="match status" value="1"/>
</dbReference>
<dbReference type="SUPFAM" id="SSF56112">
    <property type="entry name" value="Protein kinase-like (PK-like)"/>
    <property type="match status" value="1"/>
</dbReference>
<dbReference type="RefSeq" id="WP_071970890.1">
    <property type="nucleotide sequence ID" value="NZ_CP018076.1"/>
</dbReference>
<name>A0A1J0WEX9_9RHOB</name>
<dbReference type="EMBL" id="CP018076">
    <property type="protein sequence ID" value="APE42859.1"/>
    <property type="molecule type" value="Genomic_DNA"/>
</dbReference>
<dbReference type="InterPro" id="IPR011009">
    <property type="entry name" value="Kinase-like_dom_sf"/>
</dbReference>
<evidence type="ECO:0008006" key="3">
    <source>
        <dbReference type="Google" id="ProtNLM"/>
    </source>
</evidence>
<keyword evidence="2" id="KW-1185">Reference proteome</keyword>
<evidence type="ECO:0000313" key="1">
    <source>
        <dbReference type="EMBL" id="APE42859.1"/>
    </source>
</evidence>
<dbReference type="KEGG" id="suam:BOO69_05040"/>
<accession>A0A1J0WEX9</accession>
<proteinExistence type="predicted"/>
<organism evidence="1 2">
    <name type="scientific">Sulfitobacter alexandrii</name>
    <dbReference type="NCBI Taxonomy" id="1917485"/>
    <lineage>
        <taxon>Bacteria</taxon>
        <taxon>Pseudomonadati</taxon>
        <taxon>Pseudomonadota</taxon>
        <taxon>Alphaproteobacteria</taxon>
        <taxon>Rhodobacterales</taxon>
        <taxon>Roseobacteraceae</taxon>
        <taxon>Sulfitobacter</taxon>
    </lineage>
</organism>
<reference evidence="1 2" key="1">
    <citation type="submission" date="2016-11" db="EMBL/GenBank/DDBJ databases">
        <title>Complete genome sequence of Sulfitobacter sp. AM1-D1, a toxic bacteria associated with marine dinoflagellate Alexandrium minutum in East China Sea.</title>
        <authorList>
            <person name="Yang Q."/>
            <person name="Zhang X."/>
            <person name="Tian X."/>
        </authorList>
    </citation>
    <scope>NUCLEOTIDE SEQUENCE [LARGE SCALE GENOMIC DNA]</scope>
    <source>
        <strain evidence="1 2">AM1-D1</strain>
    </source>
</reference>
<dbReference type="STRING" id="1917485.BOO69_05040"/>
<dbReference type="AlphaFoldDB" id="A0A1J0WEX9"/>